<keyword evidence="2" id="KW-0813">Transport</keyword>
<dbReference type="GO" id="GO:0006913">
    <property type="term" value="P:nucleocytoplasmic transport"/>
    <property type="evidence" value="ECO:0007669"/>
    <property type="project" value="InterPro"/>
</dbReference>
<evidence type="ECO:0000256" key="2">
    <source>
        <dbReference type="ARBA" id="ARBA00022816"/>
    </source>
</evidence>
<dbReference type="SUPFAM" id="SSF50729">
    <property type="entry name" value="PH domain-like"/>
    <property type="match status" value="1"/>
</dbReference>
<dbReference type="GO" id="GO:0005737">
    <property type="term" value="C:cytoplasm"/>
    <property type="evidence" value="ECO:0007669"/>
    <property type="project" value="TreeGrafter"/>
</dbReference>
<dbReference type="SMART" id="SM00160">
    <property type="entry name" value="RanBD"/>
    <property type="match status" value="1"/>
</dbReference>
<protein>
    <recommendedName>
        <fullName evidence="6">RanBD1 domain-containing protein</fullName>
    </recommendedName>
</protein>
<feature type="compositionally biased region" description="Low complexity" evidence="5">
    <location>
        <begin position="29"/>
        <end position="46"/>
    </location>
</feature>
<feature type="compositionally biased region" description="Basic and acidic residues" evidence="5">
    <location>
        <begin position="217"/>
        <end position="226"/>
    </location>
</feature>
<accession>A0AAW1PDV4</accession>
<dbReference type="PANTHER" id="PTHR23138">
    <property type="entry name" value="RAN BINDING PROTEIN"/>
    <property type="match status" value="1"/>
</dbReference>
<organism evidence="7 8">
    <name type="scientific">[Myrmecia] bisecta</name>
    <dbReference type="NCBI Taxonomy" id="41462"/>
    <lineage>
        <taxon>Eukaryota</taxon>
        <taxon>Viridiplantae</taxon>
        <taxon>Chlorophyta</taxon>
        <taxon>core chlorophytes</taxon>
        <taxon>Trebouxiophyceae</taxon>
        <taxon>Trebouxiales</taxon>
        <taxon>Trebouxiaceae</taxon>
        <taxon>Myrmecia</taxon>
    </lineage>
</organism>
<dbReference type="EMBL" id="JALJOR010000014">
    <property type="protein sequence ID" value="KAK9806292.1"/>
    <property type="molecule type" value="Genomic_DNA"/>
</dbReference>
<dbReference type="InterPro" id="IPR011993">
    <property type="entry name" value="PH-like_dom_sf"/>
</dbReference>
<keyword evidence="8" id="KW-1185">Reference proteome</keyword>
<dbReference type="Pfam" id="PF00638">
    <property type="entry name" value="Ran_BP1"/>
    <property type="match status" value="1"/>
</dbReference>
<feature type="compositionally biased region" description="Acidic residues" evidence="5">
    <location>
        <begin position="63"/>
        <end position="72"/>
    </location>
</feature>
<feature type="region of interest" description="Disordered" evidence="5">
    <location>
        <begin position="1"/>
        <end position="72"/>
    </location>
</feature>
<proteinExistence type="predicted"/>
<dbReference type="CDD" id="cd13179">
    <property type="entry name" value="RanBD_RanBP1"/>
    <property type="match status" value="1"/>
</dbReference>
<evidence type="ECO:0000256" key="4">
    <source>
        <dbReference type="ARBA" id="ARBA00023132"/>
    </source>
</evidence>
<comment type="subcellular location">
    <subcellularLocation>
        <location evidence="1">Nucleus</location>
        <location evidence="1">Nuclear pore complex</location>
    </subcellularLocation>
</comment>
<dbReference type="Gene3D" id="2.30.29.30">
    <property type="entry name" value="Pleckstrin-homology domain (PH domain)/Phosphotyrosine-binding domain (PTB)"/>
    <property type="match status" value="1"/>
</dbReference>
<feature type="region of interest" description="Disordered" evidence="5">
    <location>
        <begin position="217"/>
        <end position="257"/>
    </location>
</feature>
<evidence type="ECO:0000313" key="7">
    <source>
        <dbReference type="EMBL" id="KAK9806292.1"/>
    </source>
</evidence>
<dbReference type="GO" id="GO:0015031">
    <property type="term" value="P:protein transport"/>
    <property type="evidence" value="ECO:0007669"/>
    <property type="project" value="UniProtKB-KW"/>
</dbReference>
<dbReference type="Proteomes" id="UP001489004">
    <property type="component" value="Unassembled WGS sequence"/>
</dbReference>
<dbReference type="FunFam" id="2.30.29.30:FF:000312">
    <property type="entry name" value="Ran binding protein 1"/>
    <property type="match status" value="1"/>
</dbReference>
<dbReference type="PANTHER" id="PTHR23138:SF87">
    <property type="entry name" value="E3 SUMO-PROTEIN LIGASE RANBP2"/>
    <property type="match status" value="1"/>
</dbReference>
<dbReference type="GO" id="GO:0005096">
    <property type="term" value="F:GTPase activator activity"/>
    <property type="evidence" value="ECO:0007669"/>
    <property type="project" value="TreeGrafter"/>
</dbReference>
<dbReference type="PROSITE" id="PS50196">
    <property type="entry name" value="RANBD1"/>
    <property type="match status" value="1"/>
</dbReference>
<keyword evidence="2" id="KW-0509">mRNA transport</keyword>
<feature type="domain" description="RanBD1" evidence="6">
    <location>
        <begin position="76"/>
        <end position="211"/>
    </location>
</feature>
<evidence type="ECO:0000313" key="8">
    <source>
        <dbReference type="Proteomes" id="UP001489004"/>
    </source>
</evidence>
<dbReference type="GO" id="GO:0005643">
    <property type="term" value="C:nuclear pore"/>
    <property type="evidence" value="ECO:0007669"/>
    <property type="project" value="UniProtKB-SubCell"/>
</dbReference>
<keyword evidence="4" id="KW-0539">Nucleus</keyword>
<evidence type="ECO:0000256" key="3">
    <source>
        <dbReference type="ARBA" id="ARBA00023010"/>
    </source>
</evidence>
<dbReference type="AlphaFoldDB" id="A0AAW1PDV4"/>
<dbReference type="InterPro" id="IPR045255">
    <property type="entry name" value="RanBP1-like"/>
</dbReference>
<evidence type="ECO:0000256" key="5">
    <source>
        <dbReference type="SAM" id="MobiDB-lite"/>
    </source>
</evidence>
<comment type="caution">
    <text evidence="7">The sequence shown here is derived from an EMBL/GenBank/DDBJ whole genome shotgun (WGS) entry which is preliminary data.</text>
</comment>
<evidence type="ECO:0000256" key="1">
    <source>
        <dbReference type="ARBA" id="ARBA00004567"/>
    </source>
</evidence>
<sequence length="257" mass="27966">MADSQAASPPPAVKTPPKAEGEASPTPVFGSASTFGSATGFAGFTGVDASKSPAAPEGTSGGDVEEAATEEECQAEFKPLVQLAEVETSTGEEAETTLADFKCKLYRFDNDSGEWKERGVGQTRFLQHNQNKKIRLLMRQEKTLKIRANHIVMPGTKLQEHSGNEKAWVWSTFDFADEEQKMELFCMRFSSVDRAKEFKTKFEEAMDRNDKLLLADEAAAGEKELESPASEAKAAKEKDASDLADQVGKVSVADSKE</sequence>
<reference evidence="7 8" key="1">
    <citation type="journal article" date="2024" name="Nat. Commun.">
        <title>Phylogenomics reveals the evolutionary origins of lichenization in chlorophyte algae.</title>
        <authorList>
            <person name="Puginier C."/>
            <person name="Libourel C."/>
            <person name="Otte J."/>
            <person name="Skaloud P."/>
            <person name="Haon M."/>
            <person name="Grisel S."/>
            <person name="Petersen M."/>
            <person name="Berrin J.G."/>
            <person name="Delaux P.M."/>
            <person name="Dal Grande F."/>
            <person name="Keller J."/>
        </authorList>
    </citation>
    <scope>NUCLEOTIDE SEQUENCE [LARGE SCALE GENOMIC DNA]</scope>
    <source>
        <strain evidence="7 8">SAG 2043</strain>
    </source>
</reference>
<gene>
    <name evidence="7" type="ORF">WJX72_008835</name>
</gene>
<keyword evidence="4" id="KW-0653">Protein transport</keyword>
<keyword evidence="4" id="KW-0906">Nuclear pore complex</keyword>
<keyword evidence="3" id="KW-0811">Translocation</keyword>
<dbReference type="InterPro" id="IPR000156">
    <property type="entry name" value="Ran_bind_dom"/>
</dbReference>
<name>A0AAW1PDV4_9CHLO</name>
<dbReference type="InterPro" id="IPR045256">
    <property type="entry name" value="RanBP1_RanBD"/>
</dbReference>
<dbReference type="GO" id="GO:0051028">
    <property type="term" value="P:mRNA transport"/>
    <property type="evidence" value="ECO:0007669"/>
    <property type="project" value="UniProtKB-KW"/>
</dbReference>
<evidence type="ECO:0000259" key="6">
    <source>
        <dbReference type="PROSITE" id="PS50196"/>
    </source>
</evidence>